<protein>
    <recommendedName>
        <fullName evidence="2">NADP-dependent oxidoreductase domain-containing protein</fullName>
    </recommendedName>
</protein>
<dbReference type="InterPro" id="IPR036812">
    <property type="entry name" value="NAD(P)_OxRdtase_dom_sf"/>
</dbReference>
<comment type="caution">
    <text evidence="3">The sequence shown here is derived from an EMBL/GenBank/DDBJ whole genome shotgun (WGS) entry which is preliminary data.</text>
</comment>
<proteinExistence type="predicted"/>
<reference evidence="4" key="1">
    <citation type="journal article" date="2017" name="bioRxiv">
        <title>Conservation of a gene cluster reveals novel cercosporin biosynthetic mechanisms and extends production to the genus Colletotrichum.</title>
        <authorList>
            <person name="de Jonge R."/>
            <person name="Ebert M.K."/>
            <person name="Huitt-Roehl C.R."/>
            <person name="Pal P."/>
            <person name="Suttle J.C."/>
            <person name="Spanner R.E."/>
            <person name="Neubauer J.D."/>
            <person name="Jurick W.M.II."/>
            <person name="Stott K.A."/>
            <person name="Secor G.A."/>
            <person name="Thomma B.P.H.J."/>
            <person name="Van de Peer Y."/>
            <person name="Townsend C.A."/>
            <person name="Bolton M.D."/>
        </authorList>
    </citation>
    <scope>NUCLEOTIDE SEQUENCE [LARGE SCALE GENOMIC DNA]</scope>
    <source>
        <strain evidence="4">CBS538.71</strain>
    </source>
</reference>
<name>A0A2S6BVU2_9PEZI</name>
<dbReference type="InterPro" id="IPR050523">
    <property type="entry name" value="AKR_Detox_Biosynth"/>
</dbReference>
<dbReference type="STRING" id="357750.A0A2S6BVU2"/>
<dbReference type="Proteomes" id="UP000237631">
    <property type="component" value="Unassembled WGS sequence"/>
</dbReference>
<dbReference type="GO" id="GO:0016491">
    <property type="term" value="F:oxidoreductase activity"/>
    <property type="evidence" value="ECO:0007669"/>
    <property type="project" value="UniProtKB-KW"/>
</dbReference>
<feature type="domain" description="NADP-dependent oxidoreductase" evidence="2">
    <location>
        <begin position="127"/>
        <end position="261"/>
    </location>
</feature>
<keyword evidence="4" id="KW-1185">Reference proteome</keyword>
<dbReference type="PANTHER" id="PTHR43364">
    <property type="entry name" value="NADH-SPECIFIC METHYLGLYOXAL REDUCTASE-RELATED"/>
    <property type="match status" value="1"/>
</dbReference>
<keyword evidence="1" id="KW-0560">Oxidoreductase</keyword>
<evidence type="ECO:0000259" key="2">
    <source>
        <dbReference type="Pfam" id="PF00248"/>
    </source>
</evidence>
<evidence type="ECO:0000256" key="1">
    <source>
        <dbReference type="ARBA" id="ARBA00023002"/>
    </source>
</evidence>
<dbReference type="EMBL" id="PNEN01001747">
    <property type="protein sequence ID" value="PPJ51592.1"/>
    <property type="molecule type" value="Genomic_DNA"/>
</dbReference>
<organism evidence="3 4">
    <name type="scientific">Cercospora berteroae</name>
    <dbReference type="NCBI Taxonomy" id="357750"/>
    <lineage>
        <taxon>Eukaryota</taxon>
        <taxon>Fungi</taxon>
        <taxon>Dikarya</taxon>
        <taxon>Ascomycota</taxon>
        <taxon>Pezizomycotina</taxon>
        <taxon>Dothideomycetes</taxon>
        <taxon>Dothideomycetidae</taxon>
        <taxon>Mycosphaerellales</taxon>
        <taxon>Mycosphaerellaceae</taxon>
        <taxon>Cercospora</taxon>
    </lineage>
</organism>
<dbReference type="PANTHER" id="PTHR43364:SF4">
    <property type="entry name" value="NAD(P)-LINKED OXIDOREDUCTASE SUPERFAMILY PROTEIN"/>
    <property type="match status" value="1"/>
</dbReference>
<dbReference type="OrthoDB" id="2310150at2759"/>
<sequence length="355" mass="38905">MSSPQIIFGSHQVGEASDEELQRYVEILKKNNIKTIDTAKVYGESEKRLGDIEASKSFVVDTKSPSMISKPLSRDNLTTGIDESLALLKTKKVDVYYLHTPDDQTPIEETVDTIQELHRQGKFARGIVPTVYQGNYNAFARSIEQDLFPLLRELGLSSHAYSPLAGGLFAKNPSKLATSTEAGRSDISNMSGHVYNALYNKPSVVEALRQWQAIAKDIGDTSIGLAYRWILYHSALDAKKGDAVIVGAGRPAQLEQTLEFSKGSKALEKDVVVEKIDVLWKLVEADAPRDNYNSWAKENLTAEAFAAVFTERATLPIYELNPAVGEGMAPSGGMPRALVALALILIQLPCLSTFT</sequence>
<dbReference type="Gene3D" id="3.20.20.100">
    <property type="entry name" value="NADP-dependent oxidoreductase domain"/>
    <property type="match status" value="1"/>
</dbReference>
<dbReference type="AlphaFoldDB" id="A0A2S6BVU2"/>
<feature type="domain" description="NADP-dependent oxidoreductase" evidence="2">
    <location>
        <begin position="6"/>
        <end position="122"/>
    </location>
</feature>
<evidence type="ECO:0000313" key="4">
    <source>
        <dbReference type="Proteomes" id="UP000237631"/>
    </source>
</evidence>
<evidence type="ECO:0000313" key="3">
    <source>
        <dbReference type="EMBL" id="PPJ51592.1"/>
    </source>
</evidence>
<gene>
    <name evidence="3" type="ORF">CBER1_08477</name>
</gene>
<dbReference type="InterPro" id="IPR023210">
    <property type="entry name" value="NADP_OxRdtase_dom"/>
</dbReference>
<dbReference type="SUPFAM" id="SSF51430">
    <property type="entry name" value="NAD(P)-linked oxidoreductase"/>
    <property type="match status" value="1"/>
</dbReference>
<dbReference type="Pfam" id="PF00248">
    <property type="entry name" value="Aldo_ket_red"/>
    <property type="match status" value="2"/>
</dbReference>
<accession>A0A2S6BVU2</accession>